<dbReference type="EMBL" id="SJDT01000003">
    <property type="protein sequence ID" value="TBW22137.1"/>
    <property type="molecule type" value="Genomic_DNA"/>
</dbReference>
<dbReference type="RefSeq" id="WP_131280746.1">
    <property type="nucleotide sequence ID" value="NZ_JBHSLR010000009.1"/>
</dbReference>
<evidence type="ECO:0000256" key="1">
    <source>
        <dbReference type="SAM" id="MobiDB-lite"/>
    </source>
</evidence>
<keyword evidence="2" id="KW-0812">Transmembrane</keyword>
<evidence type="ECO:0008006" key="5">
    <source>
        <dbReference type="Google" id="ProtNLM"/>
    </source>
</evidence>
<name>A0A4Q9V0F8_9ACTO</name>
<feature type="compositionally biased region" description="Low complexity" evidence="1">
    <location>
        <begin position="277"/>
        <end position="293"/>
    </location>
</feature>
<feature type="transmembrane region" description="Helical" evidence="2">
    <location>
        <begin position="46"/>
        <end position="66"/>
    </location>
</feature>
<protein>
    <recommendedName>
        <fullName evidence="5">Colicin transporter</fullName>
    </recommendedName>
</protein>
<accession>A0A4Q9V0F8</accession>
<organism evidence="3 4">
    <name type="scientific">Arcanobacterium bovis</name>
    <dbReference type="NCBI Taxonomy" id="2529275"/>
    <lineage>
        <taxon>Bacteria</taxon>
        <taxon>Bacillati</taxon>
        <taxon>Actinomycetota</taxon>
        <taxon>Actinomycetes</taxon>
        <taxon>Actinomycetales</taxon>
        <taxon>Actinomycetaceae</taxon>
        <taxon>Arcanobacterium</taxon>
    </lineage>
</organism>
<keyword evidence="4" id="KW-1185">Reference proteome</keyword>
<evidence type="ECO:0000313" key="3">
    <source>
        <dbReference type="EMBL" id="TBW22137.1"/>
    </source>
</evidence>
<comment type="caution">
    <text evidence="3">The sequence shown here is derived from an EMBL/GenBank/DDBJ whole genome shotgun (WGS) entry which is preliminary data.</text>
</comment>
<keyword evidence="2" id="KW-0472">Membrane</keyword>
<reference evidence="3 4" key="1">
    <citation type="submission" date="2019-02" db="EMBL/GenBank/DDBJ databases">
        <title>Arcanobacterium bovis sp. nov., isolated from the milk of a cow with mastitis.</title>
        <authorList>
            <person name="Sammra O."/>
            <person name="Foster G."/>
            <person name="Hassan A."/>
            <person name="Alssahen M."/>
            <person name="Laemmler C."/>
            <person name="Borowiak M."/>
            <person name="Malorny B."/>
            <person name="Abdulmawjood A."/>
        </authorList>
    </citation>
    <scope>NUCLEOTIDE SEQUENCE [LARGE SCALE GENOMIC DNA]</scope>
    <source>
        <strain evidence="3 4">C605018/01/1</strain>
    </source>
</reference>
<feature type="compositionally biased region" description="Gly residues" evidence="1">
    <location>
        <begin position="301"/>
        <end position="319"/>
    </location>
</feature>
<feature type="region of interest" description="Disordered" evidence="1">
    <location>
        <begin position="1"/>
        <end position="38"/>
    </location>
</feature>
<evidence type="ECO:0000256" key="2">
    <source>
        <dbReference type="SAM" id="Phobius"/>
    </source>
</evidence>
<gene>
    <name evidence="3" type="ORF">EZJ44_04740</name>
</gene>
<sequence>MSGGEDTPLQGIVPDKETDSTILTQGAGVSKETNTTTPKRGVSRKALALIVAGVLAVVGLGGVGIYNANADTRTARTAYDNAIEAQDKALASYTKAYEGAAVLAKDCATQVADTAVCDELTQALGTKLTGVGVLNDKAGYDSFIKNTPVITDNATGLDKATKALGDLTARVNASIDLKAYNTFTAAWAAHEQSLNALNGVLSATAGKVADANAYTNATVARDNATHLREVKPEGRAALLKAASDLDASRAYMDQNAAAVYATHQAWAQAQAEAQAAQAAQASTQQRASTPTATKRTARTGSGSGSGGSSVGSGSSGSTGGYTPPSAPRTTRNIGGTAPVKRAEPTCVDGQRGGTADTSIPGYSLCVNGRWTYVKP</sequence>
<feature type="region of interest" description="Disordered" evidence="1">
    <location>
        <begin position="277"/>
        <end position="354"/>
    </location>
</feature>
<evidence type="ECO:0000313" key="4">
    <source>
        <dbReference type="Proteomes" id="UP000293036"/>
    </source>
</evidence>
<dbReference type="AlphaFoldDB" id="A0A4Q9V0F8"/>
<keyword evidence="2" id="KW-1133">Transmembrane helix</keyword>
<dbReference type="Proteomes" id="UP000293036">
    <property type="component" value="Unassembled WGS sequence"/>
</dbReference>
<proteinExistence type="predicted"/>